<dbReference type="GO" id="GO:0006508">
    <property type="term" value="P:proteolysis"/>
    <property type="evidence" value="ECO:0007669"/>
    <property type="project" value="UniProtKB-KW"/>
</dbReference>
<feature type="domain" description="Peptidase S54 rhomboid" evidence="12">
    <location>
        <begin position="610"/>
        <end position="750"/>
    </location>
</feature>
<dbReference type="SUPFAM" id="SSF144091">
    <property type="entry name" value="Rhomboid-like"/>
    <property type="match status" value="1"/>
</dbReference>
<keyword evidence="8 10" id="KW-1133">Transmembrane helix</keyword>
<dbReference type="VEuPathDB" id="PlasmoDB:PKNH_1347100"/>
<comment type="caution">
    <text evidence="10">Lacks conserved residue(s) required for the propagation of feature annotation.</text>
</comment>
<dbReference type="Pfam" id="PF01694">
    <property type="entry name" value="Rhomboid"/>
    <property type="match status" value="1"/>
</dbReference>
<evidence type="ECO:0000313" key="14">
    <source>
        <dbReference type="Proteomes" id="UP000195012"/>
    </source>
</evidence>
<dbReference type="InterPro" id="IPR035952">
    <property type="entry name" value="Rhomboid-like_sf"/>
</dbReference>
<dbReference type="PANTHER" id="PTHR22936:SF69">
    <property type="entry name" value="RHOMBOID-LIKE PROTEIN"/>
    <property type="match status" value="1"/>
</dbReference>
<feature type="transmembrane region" description="Helical" evidence="10">
    <location>
        <begin position="708"/>
        <end position="725"/>
    </location>
</feature>
<evidence type="ECO:0000256" key="8">
    <source>
        <dbReference type="ARBA" id="ARBA00022989"/>
    </source>
</evidence>
<comment type="caution">
    <text evidence="13">The sequence shown here is derived from an EMBL/GenBank/DDBJ whole genome shotgun (WGS) entry which is preliminary data.</text>
</comment>
<feature type="transmembrane region" description="Helical" evidence="10">
    <location>
        <begin position="644"/>
        <end position="664"/>
    </location>
</feature>
<sequence length="791" mass="92185">MENNKSGENAKAFMESKDKGKKDSDDNDDDDKKGKDDKDKQNVHHKSKGGTTHRKKDGKDNNTKRSGNDNDRVQTNSRGKHSDKNGVTKGGGGAEDSKVNNDSAPPIDSNLPKNPNVTNKIERKSNSMSLSDTSARRSKDKGDRTQQKHKHKHGNAESAERRRRDAKSVKYVKDAENAKHEQGGDEVEDDKTDGETDEDEESADDSLTEEESDSDDDEEKRKNNDPSKAQYKKIEKHPTCELLNLDRSNTIQFYNLLNGKNKEKDYNSSSSRKERYRSSNLKKEKKLKMSHTYEEFLWDHHDYTSLKVNYKITKKSHYDKTKKRPHLPIFISENKERTLNKSSICTDNAKFLNFLNDNEKNAYYYKNRKRYESRRRKQKKTNIKIKEKNQPKETLDNYIINVKEKNRYHEMMSSENVDKVKVPLEHYPSGLKTDEAYLSELQDTEQKGQMKDQERQKNYASTVEEEKKIIKEKRKIKCSICCNRRFFIFQKKTLRKRKEKIIIFLNHNYSACENGQFNDHFYKTIHKNDLENLEEERIYIDNNKENTIKKIIYRIFPQFSIFSLILYVTFIQWVIFILLISIKSDFTLTPSNDSLKNFGSNFPHNIFKKAEFYRLFTSLFLHSNFNHICANTYVQLTVGFLLEYLYGTYVVFLVYVFTGIYGIILSSPLTYCYSTTESSSSSSGIIGIFFSEILMMTNFNVDKISISVHLFCFFLLLLFLKFSLNTVSINIYSHFFGFLGGFLIGIILKRNQLKYFLKNNLLIQILSLVFLIVSLAAAIFISTYVVQNCPK</sequence>
<feature type="region of interest" description="Disordered" evidence="11">
    <location>
        <begin position="261"/>
        <end position="283"/>
    </location>
</feature>
<feature type="compositionally biased region" description="Basic and acidic residues" evidence="11">
    <location>
        <begin position="154"/>
        <end position="183"/>
    </location>
</feature>
<proteinExistence type="inferred from homology"/>
<dbReference type="EC" id="3.4.21.105" evidence="10"/>
<accession>A0A1Y3DY69</accession>
<evidence type="ECO:0000256" key="5">
    <source>
        <dbReference type="ARBA" id="ARBA00022692"/>
    </source>
</evidence>
<dbReference type="Gene3D" id="1.20.1540.10">
    <property type="entry name" value="Rhomboid-like"/>
    <property type="match status" value="1"/>
</dbReference>
<organism evidence="13 14">
    <name type="scientific">Plasmodium knowlesi</name>
    <dbReference type="NCBI Taxonomy" id="5850"/>
    <lineage>
        <taxon>Eukaryota</taxon>
        <taxon>Sar</taxon>
        <taxon>Alveolata</taxon>
        <taxon>Apicomplexa</taxon>
        <taxon>Aconoidasida</taxon>
        <taxon>Haemosporida</taxon>
        <taxon>Plasmodiidae</taxon>
        <taxon>Plasmodium</taxon>
        <taxon>Plasmodium (Plasmodium)</taxon>
    </lineage>
</organism>
<dbReference type="VEuPathDB" id="PlasmoDB:PKNOH_S05390900"/>
<dbReference type="OMA" id="IFLNHNY"/>
<dbReference type="GO" id="GO:0004252">
    <property type="term" value="F:serine-type endopeptidase activity"/>
    <property type="evidence" value="ECO:0007669"/>
    <property type="project" value="InterPro"/>
</dbReference>
<comment type="subcellular location">
    <subcellularLocation>
        <location evidence="2 10">Membrane</location>
        <topology evidence="2 10">Multi-pass membrane protein</topology>
    </subcellularLocation>
</comment>
<evidence type="ECO:0000256" key="3">
    <source>
        <dbReference type="ARBA" id="ARBA00009045"/>
    </source>
</evidence>
<keyword evidence="4 10" id="KW-0645">Protease</keyword>
<feature type="compositionally biased region" description="Basic and acidic residues" evidence="11">
    <location>
        <begin position="14"/>
        <end position="42"/>
    </location>
</feature>
<reference evidence="13 14" key="1">
    <citation type="submission" date="2017-05" db="EMBL/GenBank/DDBJ databases">
        <title>PacBio assembly of a Plasmodium knowlesi genome sequence with Hi-C correction and manual annotation of the SICAvar gene family.</title>
        <authorList>
            <person name="Lapp S.A."/>
            <person name="Geraldo J.A."/>
            <person name="Chien J.-T."/>
            <person name="Ay F."/>
            <person name="Pakala S.B."/>
            <person name="Batugedara G."/>
            <person name="Humphrey J.C."/>
            <person name="Debarry J.D."/>
            <person name="Le Roch K.G."/>
            <person name="Galinski M.R."/>
            <person name="Kissinger J.C."/>
        </authorList>
    </citation>
    <scope>NUCLEOTIDE SEQUENCE [LARGE SCALE GENOMIC DNA]</scope>
    <source>
        <strain evidence="14">Malayan Strain Pk1 (A+)</strain>
    </source>
</reference>
<dbReference type="InterPro" id="IPR022764">
    <property type="entry name" value="Peptidase_S54_rhomboid_dom"/>
</dbReference>
<keyword evidence="7 10" id="KW-0720">Serine protease</keyword>
<dbReference type="AlphaFoldDB" id="A0A1Y3DY69"/>
<keyword evidence="5 10" id="KW-0812">Transmembrane</keyword>
<feature type="compositionally biased region" description="Basic and acidic residues" evidence="11">
    <location>
        <begin position="261"/>
        <end position="277"/>
    </location>
</feature>
<dbReference type="PANTHER" id="PTHR22936">
    <property type="entry name" value="RHOMBOID-RELATED"/>
    <property type="match status" value="1"/>
</dbReference>
<dbReference type="Proteomes" id="UP000195012">
    <property type="component" value="Unassembled WGS sequence"/>
</dbReference>
<dbReference type="eggNOG" id="KOG2289">
    <property type="taxonomic scope" value="Eukaryota"/>
</dbReference>
<dbReference type="GO" id="GO:0016020">
    <property type="term" value="C:membrane"/>
    <property type="evidence" value="ECO:0007669"/>
    <property type="project" value="UniProtKB-SubCell"/>
</dbReference>
<name>A0A1Y3DY69_PLAKN</name>
<evidence type="ECO:0000256" key="4">
    <source>
        <dbReference type="ARBA" id="ARBA00022670"/>
    </source>
</evidence>
<protein>
    <recommendedName>
        <fullName evidence="10">Rhomboid-like protease</fullName>
        <ecNumber evidence="10">3.4.21.105</ecNumber>
    </recommendedName>
</protein>
<dbReference type="InterPro" id="IPR002610">
    <property type="entry name" value="Peptidase_S54_rhomboid-like"/>
</dbReference>
<evidence type="ECO:0000256" key="6">
    <source>
        <dbReference type="ARBA" id="ARBA00022801"/>
    </source>
</evidence>
<evidence type="ECO:0000256" key="7">
    <source>
        <dbReference type="ARBA" id="ARBA00022825"/>
    </source>
</evidence>
<feature type="region of interest" description="Disordered" evidence="11">
    <location>
        <begin position="1"/>
        <end position="233"/>
    </location>
</feature>
<feature type="transmembrane region" description="Helical" evidence="10">
    <location>
        <begin position="761"/>
        <end position="786"/>
    </location>
</feature>
<comment type="similarity">
    <text evidence="3 10">Belongs to the peptidase S54 family.</text>
</comment>
<comment type="function">
    <text evidence="10">Serine protease involved in intramembrane proteolysis.</text>
</comment>
<comment type="catalytic activity">
    <reaction evidence="1 10">
        <text>Cleaves type-1 transmembrane domains using a catalytic dyad composed of serine and histidine that are contributed by different transmembrane domains.</text>
        <dbReference type="EC" id="3.4.21.105"/>
    </reaction>
</comment>
<evidence type="ECO:0000256" key="1">
    <source>
        <dbReference type="ARBA" id="ARBA00000156"/>
    </source>
</evidence>
<feature type="transmembrane region" description="Helical" evidence="10">
    <location>
        <begin position="559"/>
        <end position="582"/>
    </location>
</feature>
<feature type="compositionally biased region" description="Acidic residues" evidence="11">
    <location>
        <begin position="184"/>
        <end position="218"/>
    </location>
</feature>
<evidence type="ECO:0000256" key="2">
    <source>
        <dbReference type="ARBA" id="ARBA00004141"/>
    </source>
</evidence>
<evidence type="ECO:0000256" key="10">
    <source>
        <dbReference type="RuleBase" id="RU362115"/>
    </source>
</evidence>
<keyword evidence="9 10" id="KW-0472">Membrane</keyword>
<dbReference type="OrthoDB" id="418595at2759"/>
<feature type="transmembrane region" description="Helical" evidence="10">
    <location>
        <begin position="731"/>
        <end position="749"/>
    </location>
</feature>
<gene>
    <name evidence="13" type="primary">ROM8</name>
    <name evidence="13" type="ORF">PKNOH_S05390900</name>
</gene>
<evidence type="ECO:0000256" key="9">
    <source>
        <dbReference type="ARBA" id="ARBA00023136"/>
    </source>
</evidence>
<dbReference type="EMBL" id="NETL01000019">
    <property type="protein sequence ID" value="OTN67727.1"/>
    <property type="molecule type" value="Genomic_DNA"/>
</dbReference>
<keyword evidence="6 10" id="KW-0378">Hydrolase</keyword>
<evidence type="ECO:0000313" key="13">
    <source>
        <dbReference type="EMBL" id="OTN67727.1"/>
    </source>
</evidence>
<evidence type="ECO:0000256" key="11">
    <source>
        <dbReference type="SAM" id="MobiDB-lite"/>
    </source>
</evidence>
<feature type="compositionally biased region" description="Basic and acidic residues" evidence="11">
    <location>
        <begin position="57"/>
        <end position="72"/>
    </location>
</feature>
<feature type="compositionally biased region" description="Basic and acidic residues" evidence="11">
    <location>
        <begin position="134"/>
        <end position="146"/>
    </location>
</feature>
<feature type="compositionally biased region" description="Basic residues" evidence="11">
    <location>
        <begin position="43"/>
        <end position="56"/>
    </location>
</feature>
<evidence type="ECO:0000259" key="12">
    <source>
        <dbReference type="Pfam" id="PF01694"/>
    </source>
</evidence>
<dbReference type="VEuPathDB" id="PlasmoDB:PKA1H_130051800"/>